<feature type="domain" description="Metallo-beta-lactamase" evidence="5">
    <location>
        <begin position="47"/>
        <end position="265"/>
    </location>
</feature>
<evidence type="ECO:0000256" key="1">
    <source>
        <dbReference type="ARBA" id="ARBA00007749"/>
    </source>
</evidence>
<comment type="caution">
    <text evidence="6">The sequence shown here is derived from an EMBL/GenBank/DDBJ whole genome shotgun (WGS) entry which is preliminary data.</text>
</comment>
<dbReference type="CDD" id="cd07730">
    <property type="entry name" value="metallo-hydrolase-like_MBL-fold"/>
    <property type="match status" value="1"/>
</dbReference>
<name>A0ABR0E375_ZASCE</name>
<dbReference type="SUPFAM" id="SSF56281">
    <property type="entry name" value="Metallo-hydrolase/oxidoreductase"/>
    <property type="match status" value="1"/>
</dbReference>
<dbReference type="EMBL" id="JAXOVC010000011">
    <property type="protein sequence ID" value="KAK4495840.1"/>
    <property type="molecule type" value="Genomic_DNA"/>
</dbReference>
<evidence type="ECO:0000313" key="6">
    <source>
        <dbReference type="EMBL" id="KAK4495840.1"/>
    </source>
</evidence>
<gene>
    <name evidence="6" type="ORF">PRZ48_013108</name>
</gene>
<evidence type="ECO:0000256" key="3">
    <source>
        <dbReference type="ARBA" id="ARBA00022801"/>
    </source>
</evidence>
<organism evidence="6 7">
    <name type="scientific">Zasmidium cellare</name>
    <name type="common">Wine cellar mold</name>
    <name type="synonym">Racodium cellare</name>
    <dbReference type="NCBI Taxonomy" id="395010"/>
    <lineage>
        <taxon>Eukaryota</taxon>
        <taxon>Fungi</taxon>
        <taxon>Dikarya</taxon>
        <taxon>Ascomycota</taxon>
        <taxon>Pezizomycotina</taxon>
        <taxon>Dothideomycetes</taxon>
        <taxon>Dothideomycetidae</taxon>
        <taxon>Mycosphaerellales</taxon>
        <taxon>Mycosphaerellaceae</taxon>
        <taxon>Zasmidium</taxon>
    </lineage>
</organism>
<dbReference type="SMART" id="SM00849">
    <property type="entry name" value="Lactamase_B"/>
    <property type="match status" value="1"/>
</dbReference>
<dbReference type="Pfam" id="PF00753">
    <property type="entry name" value="Lactamase_B"/>
    <property type="match status" value="1"/>
</dbReference>
<dbReference type="PANTHER" id="PTHR42978:SF5">
    <property type="entry name" value="METALLO-BETA-LACTAMASE DOMAIN-CONTAINING PROTEIN"/>
    <property type="match status" value="1"/>
</dbReference>
<reference evidence="6 7" key="1">
    <citation type="journal article" date="2023" name="G3 (Bethesda)">
        <title>A chromosome-level genome assembly of Zasmidium syzygii isolated from banana leaves.</title>
        <authorList>
            <person name="van Westerhoven A.C."/>
            <person name="Mehrabi R."/>
            <person name="Talebi R."/>
            <person name="Steentjes M.B.F."/>
            <person name="Corcolon B."/>
            <person name="Chong P.A."/>
            <person name="Kema G.H.J."/>
            <person name="Seidl M.F."/>
        </authorList>
    </citation>
    <scope>NUCLEOTIDE SEQUENCE [LARGE SCALE GENOMIC DNA]</scope>
    <source>
        <strain evidence="6 7">P124</strain>
    </source>
</reference>
<sequence length="383" mass="42229">MGPPTLNVPKGNSICEVSIINTTTEITAPPSYLVEPDIPGHEWMNLPTYAFHIVHKATKTQLVFDLGARKDWYNSVPHIVDLINGHVPGLRVTKDTHEILSDGGVDINEVSAVILSHWHFDHSADTGALPKHIKLYVGPGFKETFLPGWPTLGSSPFPESAFSGRDVVEVPFSDNLHIGKFQAWDYFGDGSLYVLNSPGHAVGHIAALVRTTPDTAIFLGGDTCHFTGSVRPSEYLPMPDRFPSETALDSYLPNPCPCAAFTACHPNQSKAKEVPFYNVSTGPASFYADPPTAEKSISALIEFDADPNVLVLIAHDVAPLNALPFFPKATLNDWKQKGYKEAMHWAFVNELPYEGQARRKQLVDGLYRDDKKLRNLQFEPVET</sequence>
<evidence type="ECO:0000256" key="2">
    <source>
        <dbReference type="ARBA" id="ARBA00022723"/>
    </source>
</evidence>
<evidence type="ECO:0000313" key="7">
    <source>
        <dbReference type="Proteomes" id="UP001305779"/>
    </source>
</evidence>
<dbReference type="InterPro" id="IPR051013">
    <property type="entry name" value="MBL_superfamily_lactonases"/>
</dbReference>
<keyword evidence="2" id="KW-0479">Metal-binding</keyword>
<protein>
    <recommendedName>
        <fullName evidence="5">Metallo-beta-lactamase domain-containing protein</fullName>
    </recommendedName>
</protein>
<accession>A0ABR0E375</accession>
<keyword evidence="4" id="KW-0862">Zinc</keyword>
<dbReference type="PANTHER" id="PTHR42978">
    <property type="entry name" value="QUORUM-QUENCHING LACTONASE YTNP-RELATED-RELATED"/>
    <property type="match status" value="1"/>
</dbReference>
<evidence type="ECO:0000256" key="4">
    <source>
        <dbReference type="ARBA" id="ARBA00022833"/>
    </source>
</evidence>
<dbReference type="Gene3D" id="3.60.15.10">
    <property type="entry name" value="Ribonuclease Z/Hydroxyacylglutathione hydrolase-like"/>
    <property type="match status" value="1"/>
</dbReference>
<proteinExistence type="inferred from homology"/>
<dbReference type="InterPro" id="IPR001279">
    <property type="entry name" value="Metallo-B-lactamas"/>
</dbReference>
<keyword evidence="3" id="KW-0378">Hydrolase</keyword>
<keyword evidence="7" id="KW-1185">Reference proteome</keyword>
<dbReference type="InterPro" id="IPR036866">
    <property type="entry name" value="RibonucZ/Hydroxyglut_hydro"/>
</dbReference>
<dbReference type="Proteomes" id="UP001305779">
    <property type="component" value="Unassembled WGS sequence"/>
</dbReference>
<evidence type="ECO:0000259" key="5">
    <source>
        <dbReference type="SMART" id="SM00849"/>
    </source>
</evidence>
<comment type="similarity">
    <text evidence="1">Belongs to the metallo-beta-lactamase superfamily.</text>
</comment>